<organism evidence="1">
    <name type="scientific">Pithovirus LCPAC404</name>
    <dbReference type="NCBI Taxonomy" id="2506597"/>
    <lineage>
        <taxon>Viruses</taxon>
        <taxon>Pithoviruses</taxon>
    </lineage>
</organism>
<reference evidence="1" key="1">
    <citation type="journal article" date="2019" name="MBio">
        <title>Virus Genomes from Deep Sea Sediments Expand the Ocean Megavirome and Support Independent Origins of Viral Gigantism.</title>
        <authorList>
            <person name="Backstrom D."/>
            <person name="Yutin N."/>
            <person name="Jorgensen S.L."/>
            <person name="Dharamshi J."/>
            <person name="Homa F."/>
            <person name="Zaremba-Niedwiedzka K."/>
            <person name="Spang A."/>
            <person name="Wolf Y.I."/>
            <person name="Koonin E.V."/>
            <person name="Ettema T.J."/>
        </authorList>
    </citation>
    <scope>NUCLEOTIDE SEQUENCE</scope>
</reference>
<accession>A0A481ZBQ7</accession>
<gene>
    <name evidence="1" type="ORF">LCPAC404_00480</name>
</gene>
<protein>
    <submittedName>
        <fullName evidence="1">Ras family GTPase</fullName>
    </submittedName>
</protein>
<name>A0A481ZBQ7_9VIRU</name>
<sequence>MLRDEDEKHPEYTATLGVEVKPVRRGHVTINVWDTDSLSFKYRQSSSNEIAVGGYTCNCDGVLPFHDEDDNPPPFDPPEGVPIVHVYPNNADDIIDELIEMMQDQ</sequence>
<evidence type="ECO:0000313" key="1">
    <source>
        <dbReference type="EMBL" id="QBK93344.1"/>
    </source>
</evidence>
<proteinExistence type="predicted"/>
<dbReference type="EMBL" id="MK500594">
    <property type="protein sequence ID" value="QBK93344.1"/>
    <property type="molecule type" value="Genomic_DNA"/>
</dbReference>